<dbReference type="EMBL" id="CM042050">
    <property type="protein sequence ID" value="KAI3734854.1"/>
    <property type="molecule type" value="Genomic_DNA"/>
</dbReference>
<evidence type="ECO:0000313" key="1">
    <source>
        <dbReference type="EMBL" id="KAI3734854.1"/>
    </source>
</evidence>
<sequence length="94" mass="10487">MKNLKLSWELSSNLQLHSEKEVIRCTAFDIEQNRFFFASSANFIYTTHLSSSQIDEPCGKPSASPLIEAVDLDAGDSITSLEYLMEKEALIIGT</sequence>
<dbReference type="Proteomes" id="UP001055879">
    <property type="component" value="Linkage Group LG04"/>
</dbReference>
<name>A0ACB9CKR5_ARCLA</name>
<evidence type="ECO:0000313" key="2">
    <source>
        <dbReference type="Proteomes" id="UP001055879"/>
    </source>
</evidence>
<gene>
    <name evidence="1" type="ORF">L6452_14334</name>
</gene>
<protein>
    <submittedName>
        <fullName evidence="1">Uncharacterized protein</fullName>
    </submittedName>
</protein>
<organism evidence="1 2">
    <name type="scientific">Arctium lappa</name>
    <name type="common">Greater burdock</name>
    <name type="synonym">Lappa major</name>
    <dbReference type="NCBI Taxonomy" id="4217"/>
    <lineage>
        <taxon>Eukaryota</taxon>
        <taxon>Viridiplantae</taxon>
        <taxon>Streptophyta</taxon>
        <taxon>Embryophyta</taxon>
        <taxon>Tracheophyta</taxon>
        <taxon>Spermatophyta</taxon>
        <taxon>Magnoliopsida</taxon>
        <taxon>eudicotyledons</taxon>
        <taxon>Gunneridae</taxon>
        <taxon>Pentapetalae</taxon>
        <taxon>asterids</taxon>
        <taxon>campanulids</taxon>
        <taxon>Asterales</taxon>
        <taxon>Asteraceae</taxon>
        <taxon>Carduoideae</taxon>
        <taxon>Cardueae</taxon>
        <taxon>Arctiinae</taxon>
        <taxon>Arctium</taxon>
    </lineage>
</organism>
<comment type="caution">
    <text evidence="1">The sequence shown here is derived from an EMBL/GenBank/DDBJ whole genome shotgun (WGS) entry which is preliminary data.</text>
</comment>
<reference evidence="1 2" key="2">
    <citation type="journal article" date="2022" name="Mol. Ecol. Resour.">
        <title>The genomes of chicory, endive, great burdock and yacon provide insights into Asteraceae paleo-polyploidization history and plant inulin production.</title>
        <authorList>
            <person name="Fan W."/>
            <person name="Wang S."/>
            <person name="Wang H."/>
            <person name="Wang A."/>
            <person name="Jiang F."/>
            <person name="Liu H."/>
            <person name="Zhao H."/>
            <person name="Xu D."/>
            <person name="Zhang Y."/>
        </authorList>
    </citation>
    <scope>NUCLEOTIDE SEQUENCE [LARGE SCALE GENOMIC DNA]</scope>
    <source>
        <strain evidence="2">cv. Niubang</strain>
    </source>
</reference>
<accession>A0ACB9CKR5</accession>
<proteinExistence type="predicted"/>
<reference evidence="2" key="1">
    <citation type="journal article" date="2022" name="Mol. Ecol. Resour.">
        <title>The genomes of chicory, endive, great burdock and yacon provide insights into Asteraceae palaeo-polyploidization history and plant inulin production.</title>
        <authorList>
            <person name="Fan W."/>
            <person name="Wang S."/>
            <person name="Wang H."/>
            <person name="Wang A."/>
            <person name="Jiang F."/>
            <person name="Liu H."/>
            <person name="Zhao H."/>
            <person name="Xu D."/>
            <person name="Zhang Y."/>
        </authorList>
    </citation>
    <scope>NUCLEOTIDE SEQUENCE [LARGE SCALE GENOMIC DNA]</scope>
    <source>
        <strain evidence="2">cv. Niubang</strain>
    </source>
</reference>
<keyword evidence="2" id="KW-1185">Reference proteome</keyword>